<feature type="domain" description="Response regulatory" evidence="10">
    <location>
        <begin position="3"/>
        <end position="120"/>
    </location>
</feature>
<dbReference type="InterPro" id="IPR001789">
    <property type="entry name" value="Sig_transdc_resp-reg_receiver"/>
</dbReference>
<protein>
    <recommendedName>
        <fullName evidence="13">Response regulator</fullName>
    </recommendedName>
</protein>
<dbReference type="Proteomes" id="UP000615455">
    <property type="component" value="Unassembled WGS sequence"/>
</dbReference>
<organism evidence="11 12">
    <name type="scientific">Paenibacillus marchantiophytorum</name>
    <dbReference type="NCBI Taxonomy" id="1619310"/>
    <lineage>
        <taxon>Bacteria</taxon>
        <taxon>Bacillati</taxon>
        <taxon>Bacillota</taxon>
        <taxon>Bacilli</taxon>
        <taxon>Bacillales</taxon>
        <taxon>Paenibacillaceae</taxon>
        <taxon>Paenibacillus</taxon>
    </lineage>
</organism>
<evidence type="ECO:0000256" key="2">
    <source>
        <dbReference type="ARBA" id="ARBA00022490"/>
    </source>
</evidence>
<accession>A0ABQ1EK43</accession>
<reference evidence="12" key="1">
    <citation type="journal article" date="2019" name="Int. J. Syst. Evol. Microbiol.">
        <title>The Global Catalogue of Microorganisms (GCM) 10K type strain sequencing project: providing services to taxonomists for standard genome sequencing and annotation.</title>
        <authorList>
            <consortium name="The Broad Institute Genomics Platform"/>
            <consortium name="The Broad Institute Genome Sequencing Center for Infectious Disease"/>
            <person name="Wu L."/>
            <person name="Ma J."/>
        </authorList>
    </citation>
    <scope>NUCLEOTIDE SEQUENCE [LARGE SCALE GENOMIC DNA]</scope>
    <source>
        <strain evidence="12">CGMCC 1.15043</strain>
    </source>
</reference>
<keyword evidence="6" id="KW-0238">DNA-binding</keyword>
<dbReference type="InterPro" id="IPR018062">
    <property type="entry name" value="HTH_AraC-typ_CS"/>
</dbReference>
<evidence type="ECO:0008006" key="13">
    <source>
        <dbReference type="Google" id="ProtNLM"/>
    </source>
</evidence>
<sequence length="505" mass="56540">MLRVMFADDEPYMLEGLRLMIDWHKLGFEVCGEALDGEDALAMMASTRPHLVLTDVRMPVIDGLELIELAANLHPEAEFIILSGYADFEYAKRAMRHGVANYLMKPFNEGELVAAVEAVANTIQARETHKQYESAALERLRLETISKLMQGEIGQKWIDQANALLNLHESSSIRCILLEPDVQAQVQLNLKQVIEDMFKLPQATLFPFGVGKERQGFLLVSGTEEPDLSPAIIIELVASVRNNWGSSLSFSVSGEHKGPLALKEAFREGLMAEMCKFPSGTEGIYIYQGEQSIETLPAFVGMTKSILDAVGSGCSETVRAHVHHLFVALSRQSVSESWVRAYLGNIKLEILKAITQSSGEPVWAPTWFAPTVPMDIGLLERKVMREFLQAVEWIGLKKGLGQDAVISAAEDYVKSHYSEKLQLQHVAEHFRLNPAYFGQRFKKQVGLTFNEYLHVVRIDEAKKLLRREELKIADVADRVGYSDSEQFVTKFKAHTGLLPSSYKKG</sequence>
<keyword evidence="4" id="KW-0902">Two-component regulatory system</keyword>
<keyword evidence="7" id="KW-0804">Transcription</keyword>
<dbReference type="SUPFAM" id="SSF46689">
    <property type="entry name" value="Homeodomain-like"/>
    <property type="match status" value="2"/>
</dbReference>
<evidence type="ECO:0000256" key="7">
    <source>
        <dbReference type="ARBA" id="ARBA00023163"/>
    </source>
</evidence>
<dbReference type="PROSITE" id="PS01124">
    <property type="entry name" value="HTH_ARAC_FAMILY_2"/>
    <property type="match status" value="1"/>
</dbReference>
<evidence type="ECO:0000256" key="3">
    <source>
        <dbReference type="ARBA" id="ARBA00022553"/>
    </source>
</evidence>
<keyword evidence="3 8" id="KW-0597">Phosphoprotein</keyword>
<gene>
    <name evidence="11" type="ORF">GCM10008018_20500</name>
</gene>
<evidence type="ECO:0000256" key="6">
    <source>
        <dbReference type="ARBA" id="ARBA00023125"/>
    </source>
</evidence>
<dbReference type="Gene3D" id="1.10.10.60">
    <property type="entry name" value="Homeodomain-like"/>
    <property type="match status" value="2"/>
</dbReference>
<dbReference type="SMART" id="SM00342">
    <property type="entry name" value="HTH_ARAC"/>
    <property type="match status" value="1"/>
</dbReference>
<dbReference type="CDD" id="cd17536">
    <property type="entry name" value="REC_YesN-like"/>
    <property type="match status" value="1"/>
</dbReference>
<dbReference type="SUPFAM" id="SSF52172">
    <property type="entry name" value="CheY-like"/>
    <property type="match status" value="1"/>
</dbReference>
<feature type="domain" description="HTH araC/xylS-type" evidence="9">
    <location>
        <begin position="407"/>
        <end position="505"/>
    </location>
</feature>
<name>A0ABQ1EK43_9BACL</name>
<evidence type="ECO:0000256" key="1">
    <source>
        <dbReference type="ARBA" id="ARBA00004496"/>
    </source>
</evidence>
<dbReference type="EMBL" id="BMHE01000008">
    <property type="protein sequence ID" value="GFZ75579.1"/>
    <property type="molecule type" value="Genomic_DNA"/>
</dbReference>
<evidence type="ECO:0000256" key="5">
    <source>
        <dbReference type="ARBA" id="ARBA00023015"/>
    </source>
</evidence>
<keyword evidence="5" id="KW-0805">Transcription regulation</keyword>
<comment type="subcellular location">
    <subcellularLocation>
        <location evidence="1">Cytoplasm</location>
    </subcellularLocation>
</comment>
<evidence type="ECO:0000313" key="12">
    <source>
        <dbReference type="Proteomes" id="UP000615455"/>
    </source>
</evidence>
<evidence type="ECO:0000256" key="8">
    <source>
        <dbReference type="PROSITE-ProRule" id="PRU00169"/>
    </source>
</evidence>
<dbReference type="SMART" id="SM00448">
    <property type="entry name" value="REC"/>
    <property type="match status" value="1"/>
</dbReference>
<dbReference type="PANTHER" id="PTHR42713:SF3">
    <property type="entry name" value="TRANSCRIPTIONAL REGULATORY PROTEIN HPTR"/>
    <property type="match status" value="1"/>
</dbReference>
<keyword evidence="12" id="KW-1185">Reference proteome</keyword>
<dbReference type="InterPro" id="IPR018060">
    <property type="entry name" value="HTH_AraC"/>
</dbReference>
<evidence type="ECO:0000256" key="4">
    <source>
        <dbReference type="ARBA" id="ARBA00023012"/>
    </source>
</evidence>
<comment type="caution">
    <text evidence="11">The sequence shown here is derived from an EMBL/GenBank/DDBJ whole genome shotgun (WGS) entry which is preliminary data.</text>
</comment>
<evidence type="ECO:0000259" key="10">
    <source>
        <dbReference type="PROSITE" id="PS50110"/>
    </source>
</evidence>
<dbReference type="Gene3D" id="3.40.50.2300">
    <property type="match status" value="1"/>
</dbReference>
<dbReference type="Pfam" id="PF12833">
    <property type="entry name" value="HTH_18"/>
    <property type="match status" value="1"/>
</dbReference>
<dbReference type="InterPro" id="IPR051552">
    <property type="entry name" value="HptR"/>
</dbReference>
<dbReference type="InterPro" id="IPR009057">
    <property type="entry name" value="Homeodomain-like_sf"/>
</dbReference>
<dbReference type="PANTHER" id="PTHR42713">
    <property type="entry name" value="HISTIDINE KINASE-RELATED"/>
    <property type="match status" value="1"/>
</dbReference>
<evidence type="ECO:0000259" key="9">
    <source>
        <dbReference type="PROSITE" id="PS01124"/>
    </source>
</evidence>
<dbReference type="Pfam" id="PF00072">
    <property type="entry name" value="Response_reg"/>
    <property type="match status" value="1"/>
</dbReference>
<dbReference type="RefSeq" id="WP_189011028.1">
    <property type="nucleotide sequence ID" value="NZ_BMHE01000008.1"/>
</dbReference>
<dbReference type="PROSITE" id="PS00041">
    <property type="entry name" value="HTH_ARAC_FAMILY_1"/>
    <property type="match status" value="1"/>
</dbReference>
<keyword evidence="2" id="KW-0963">Cytoplasm</keyword>
<feature type="modified residue" description="4-aspartylphosphate" evidence="8">
    <location>
        <position position="55"/>
    </location>
</feature>
<proteinExistence type="predicted"/>
<evidence type="ECO:0000313" key="11">
    <source>
        <dbReference type="EMBL" id="GFZ75579.1"/>
    </source>
</evidence>
<dbReference type="InterPro" id="IPR011006">
    <property type="entry name" value="CheY-like_superfamily"/>
</dbReference>
<dbReference type="PROSITE" id="PS50110">
    <property type="entry name" value="RESPONSE_REGULATORY"/>
    <property type="match status" value="1"/>
</dbReference>